<dbReference type="OrthoDB" id="26602at10239"/>
<sequence length="46" mass="5491">MIGDFILWIKEVWKETVCIHDYEPFGIYKSYNLGAHEKCKKCGRLK</sequence>
<organism evidence="1 2">
    <name type="scientific">Enterococcus phage phiSHEF4</name>
    <dbReference type="NCBI Taxonomy" id="2030923"/>
    <lineage>
        <taxon>Viruses</taxon>
        <taxon>Duplodnaviria</taxon>
        <taxon>Heunggongvirae</taxon>
        <taxon>Uroviricota</taxon>
        <taxon>Caudoviricetes</taxon>
        <taxon>Efquatrovirus</taxon>
        <taxon>Efquatrovirus SHEF4</taxon>
    </lineage>
</organism>
<accession>A0A249XUL3</accession>
<dbReference type="Proteomes" id="UP000223069">
    <property type="component" value="Segment"/>
</dbReference>
<gene>
    <name evidence="1" type="ORF">phiSHEF4_44</name>
</gene>
<name>A0A249XUL3_9CAUD</name>
<evidence type="ECO:0000313" key="2">
    <source>
        <dbReference type="Proteomes" id="UP000223069"/>
    </source>
</evidence>
<keyword evidence="2" id="KW-1185">Reference proteome</keyword>
<proteinExistence type="predicted"/>
<dbReference type="EMBL" id="MF678789">
    <property type="protein sequence ID" value="ASZ75637.1"/>
    <property type="molecule type" value="Genomic_DNA"/>
</dbReference>
<evidence type="ECO:0000313" key="1">
    <source>
        <dbReference type="EMBL" id="ASZ75637.1"/>
    </source>
</evidence>
<protein>
    <submittedName>
        <fullName evidence="1">Uncharacterized protein</fullName>
    </submittedName>
</protein>
<reference evidence="1 2" key="1">
    <citation type="submission" date="2017-08" db="EMBL/GenBank/DDBJ databases">
        <title>Sequence of Bacteriophage phiSHEF4, isolated from wastewater withtarget organism Enterococcus faecalis EF3.</title>
        <authorList>
            <person name="Stafford G.P."/>
            <person name="Al-Zubidi M.I."/>
        </authorList>
    </citation>
    <scope>NUCLEOTIDE SEQUENCE [LARGE SCALE GENOMIC DNA]</scope>
</reference>